<evidence type="ECO:0000313" key="3">
    <source>
        <dbReference type="Proteomes" id="UP000434409"/>
    </source>
</evidence>
<protein>
    <submittedName>
        <fullName evidence="2">SGNH/GDSL hydrolase family protein</fullName>
    </submittedName>
</protein>
<sequence>MQKKRILCFGDSNTWGYDARTKDRFPEEIRWTGVMQEKLGSDYTVIEEGLCGRTTVFEDPLVDGLRGLTYLSPCLRSHGRLDVLILMLGTNDCKERFSATGQNIADGMKRLVCLAQELEVWEEAPKILVVAPAPIRKECESSFAAGEMGICSEKSEKLAKLYQECAKECGCHFFDAASCVQMNSVDYMHLDEEGHSVLGNRLAEELKERYGNHRSS</sequence>
<name>A0A6N7V1W2_9FIRM</name>
<feature type="domain" description="SGNH hydrolase-type esterase" evidence="1">
    <location>
        <begin position="8"/>
        <end position="195"/>
    </location>
</feature>
<evidence type="ECO:0000259" key="1">
    <source>
        <dbReference type="Pfam" id="PF13472"/>
    </source>
</evidence>
<evidence type="ECO:0000313" key="2">
    <source>
        <dbReference type="EMBL" id="MSR94157.1"/>
    </source>
</evidence>
<gene>
    <name evidence="2" type="ORF">FYJ34_07775</name>
</gene>
<proteinExistence type="predicted"/>
<dbReference type="InterPro" id="IPR051532">
    <property type="entry name" value="Ester_Hydrolysis_Enzymes"/>
</dbReference>
<dbReference type="SUPFAM" id="SSF52266">
    <property type="entry name" value="SGNH hydrolase"/>
    <property type="match status" value="1"/>
</dbReference>
<accession>A0A6N7V1W2</accession>
<dbReference type="EMBL" id="VULY01000018">
    <property type="protein sequence ID" value="MSR94157.1"/>
    <property type="molecule type" value="Genomic_DNA"/>
</dbReference>
<comment type="caution">
    <text evidence="2">The sequence shown here is derived from an EMBL/GenBank/DDBJ whole genome shotgun (WGS) entry which is preliminary data.</text>
</comment>
<organism evidence="2 3">
    <name type="scientific">Suipraeoptans intestinalis</name>
    <dbReference type="NCBI Taxonomy" id="2606628"/>
    <lineage>
        <taxon>Bacteria</taxon>
        <taxon>Bacillati</taxon>
        <taxon>Bacillota</taxon>
        <taxon>Clostridia</taxon>
        <taxon>Lachnospirales</taxon>
        <taxon>Lachnospiraceae</taxon>
        <taxon>Suipraeoptans</taxon>
    </lineage>
</organism>
<dbReference type="Proteomes" id="UP000434409">
    <property type="component" value="Unassembled WGS sequence"/>
</dbReference>
<dbReference type="PANTHER" id="PTHR30383:SF29">
    <property type="entry name" value="SGNH HYDROLASE-TYPE ESTERASE DOMAIN-CONTAINING PROTEIN"/>
    <property type="match status" value="1"/>
</dbReference>
<dbReference type="GO" id="GO:0016787">
    <property type="term" value="F:hydrolase activity"/>
    <property type="evidence" value="ECO:0007669"/>
    <property type="project" value="UniProtKB-KW"/>
</dbReference>
<keyword evidence="3" id="KW-1185">Reference proteome</keyword>
<dbReference type="RefSeq" id="WP_154477604.1">
    <property type="nucleotide sequence ID" value="NZ_VULY01000018.1"/>
</dbReference>
<dbReference type="InterPro" id="IPR013830">
    <property type="entry name" value="SGNH_hydro"/>
</dbReference>
<dbReference type="Gene3D" id="3.40.50.1110">
    <property type="entry name" value="SGNH hydrolase"/>
    <property type="match status" value="1"/>
</dbReference>
<reference evidence="2 3" key="1">
    <citation type="submission" date="2019-08" db="EMBL/GenBank/DDBJ databases">
        <title>In-depth cultivation of the pig gut microbiome towards novel bacterial diversity and tailored functional studies.</title>
        <authorList>
            <person name="Wylensek D."/>
            <person name="Hitch T.C.A."/>
            <person name="Clavel T."/>
        </authorList>
    </citation>
    <scope>NUCLEOTIDE SEQUENCE [LARGE SCALE GENOMIC DNA]</scope>
    <source>
        <strain evidence="2 3">68-1-5</strain>
    </source>
</reference>
<dbReference type="Pfam" id="PF13472">
    <property type="entry name" value="Lipase_GDSL_2"/>
    <property type="match status" value="1"/>
</dbReference>
<dbReference type="PANTHER" id="PTHR30383">
    <property type="entry name" value="THIOESTERASE 1/PROTEASE 1/LYSOPHOSPHOLIPASE L1"/>
    <property type="match status" value="1"/>
</dbReference>
<dbReference type="CDD" id="cd01839">
    <property type="entry name" value="SGNH_arylesterase_like"/>
    <property type="match status" value="1"/>
</dbReference>
<keyword evidence="2" id="KW-0378">Hydrolase</keyword>
<dbReference type="AlphaFoldDB" id="A0A6N7V1W2"/>
<dbReference type="InterPro" id="IPR036514">
    <property type="entry name" value="SGNH_hydro_sf"/>
</dbReference>